<dbReference type="InterPro" id="IPR013525">
    <property type="entry name" value="ABC2_TM"/>
</dbReference>
<dbReference type="AlphaFoldDB" id="A0A5R8LPZ2"/>
<dbReference type="PANTHER" id="PTHR30294:SF38">
    <property type="entry name" value="TRANSPORT PERMEASE PROTEIN"/>
    <property type="match status" value="1"/>
</dbReference>
<evidence type="ECO:0000256" key="2">
    <source>
        <dbReference type="ARBA" id="ARBA00007783"/>
    </source>
</evidence>
<evidence type="ECO:0000256" key="8">
    <source>
        <dbReference type="SAM" id="Phobius"/>
    </source>
</evidence>
<organism evidence="10 11">
    <name type="scientific">Lacticaseibacillus zeae</name>
    <name type="common">Lactobacillus zeae</name>
    <dbReference type="NCBI Taxonomy" id="57037"/>
    <lineage>
        <taxon>Bacteria</taxon>
        <taxon>Bacillati</taxon>
        <taxon>Bacillota</taxon>
        <taxon>Bacilli</taxon>
        <taxon>Lactobacillales</taxon>
        <taxon>Lactobacillaceae</taxon>
        <taxon>Lacticaseibacillus</taxon>
    </lineage>
</organism>
<keyword evidence="3" id="KW-0813">Transport</keyword>
<reference evidence="10 11" key="1">
    <citation type="submission" date="2019-05" db="EMBL/GenBank/DDBJ databases">
        <title>Genome-based reclassification of Lactobacillus casei as Lactobacillus casei subsp. casei. subsp.nov., description of Lactobacillus casei subsp. zeae subsp. nov., and emended description of Lactobacillus casei.</title>
        <authorList>
            <person name="Huang C.-H."/>
        </authorList>
    </citation>
    <scope>NUCLEOTIDE SEQUENCE [LARGE SCALE GENOMIC DNA]</scope>
    <source>
        <strain evidence="10 11">CRBIP24.44</strain>
    </source>
</reference>
<dbReference type="InterPro" id="IPR047817">
    <property type="entry name" value="ABC2_TM_bact-type"/>
</dbReference>
<evidence type="ECO:0000256" key="7">
    <source>
        <dbReference type="ARBA" id="ARBA00023136"/>
    </source>
</evidence>
<dbReference type="PANTHER" id="PTHR30294">
    <property type="entry name" value="MEMBRANE COMPONENT OF ABC TRANSPORTER YHHJ-RELATED"/>
    <property type="match status" value="1"/>
</dbReference>
<feature type="domain" description="ABC transmembrane type-2" evidence="9">
    <location>
        <begin position="152"/>
        <end position="377"/>
    </location>
</feature>
<feature type="transmembrane region" description="Helical" evidence="8">
    <location>
        <begin position="21"/>
        <end position="39"/>
    </location>
</feature>
<dbReference type="GO" id="GO:0140359">
    <property type="term" value="F:ABC-type transporter activity"/>
    <property type="evidence" value="ECO:0007669"/>
    <property type="project" value="InterPro"/>
</dbReference>
<evidence type="ECO:0000313" key="10">
    <source>
        <dbReference type="EMBL" id="TLF39324.1"/>
    </source>
</evidence>
<feature type="transmembrane region" description="Helical" evidence="8">
    <location>
        <begin position="261"/>
        <end position="287"/>
    </location>
</feature>
<evidence type="ECO:0000256" key="3">
    <source>
        <dbReference type="ARBA" id="ARBA00022448"/>
    </source>
</evidence>
<name>A0A5R8LPZ2_LACZE</name>
<dbReference type="EMBL" id="VBWO01000006">
    <property type="protein sequence ID" value="TLF39324.1"/>
    <property type="molecule type" value="Genomic_DNA"/>
</dbReference>
<proteinExistence type="inferred from homology"/>
<feature type="transmembrane region" description="Helical" evidence="8">
    <location>
        <begin position="299"/>
        <end position="323"/>
    </location>
</feature>
<dbReference type="Pfam" id="PF12698">
    <property type="entry name" value="ABC2_membrane_3"/>
    <property type="match status" value="1"/>
</dbReference>
<comment type="similarity">
    <text evidence="2">Belongs to the ABC-2 integral membrane protein family.</text>
</comment>
<evidence type="ECO:0000259" key="9">
    <source>
        <dbReference type="PROSITE" id="PS51012"/>
    </source>
</evidence>
<dbReference type="RefSeq" id="WP_138130894.1">
    <property type="nucleotide sequence ID" value="NZ_VBWO01000006.1"/>
</dbReference>
<feature type="transmembrane region" description="Helical" evidence="8">
    <location>
        <begin position="356"/>
        <end position="374"/>
    </location>
</feature>
<sequence>MRVNALISRIFKEMIRDKRTLALMFIAPLFIMTLIFFLFHSNTNTKADLGVRGVDPSVVRALDTDRIRLHHVGNEDPTMLIKDHDYAGILTQKGNKLTLLLANADQGKSALLKQGLQAATIKLKMQAAATTIKNQATALQKLASALQHSTRGTAQVAESQPASTATHYRIATYYRYGSANSTYFDSLLPILIGFIVFFFVFLISGIALLRERTTGTLDRLLATPVRRGEIISGYLLGYGIFAVIQTILIVGYALFVFKIQILGSIAAIFLINLLLAITALSLGLLISTFANTEFQMLQFIPLVVVPQIFFTGLIPVNQMLGWLQPIARLMPLYYGADALTGIIAKGQSLSVLYPDVIALLGFFLLFLSLNLVTMRHYRQV</sequence>
<feature type="transmembrane region" description="Helical" evidence="8">
    <location>
        <begin position="187"/>
        <end position="209"/>
    </location>
</feature>
<evidence type="ECO:0000256" key="1">
    <source>
        <dbReference type="ARBA" id="ARBA00004651"/>
    </source>
</evidence>
<keyword evidence="6 8" id="KW-1133">Transmembrane helix</keyword>
<keyword evidence="5 8" id="KW-0812">Transmembrane</keyword>
<protein>
    <submittedName>
        <fullName evidence="10">ABC transporter permease</fullName>
    </submittedName>
</protein>
<feature type="transmembrane region" description="Helical" evidence="8">
    <location>
        <begin position="230"/>
        <end position="255"/>
    </location>
</feature>
<keyword evidence="4" id="KW-1003">Cell membrane</keyword>
<accession>A0A5R8LPZ2</accession>
<dbReference type="InterPro" id="IPR051449">
    <property type="entry name" value="ABC-2_transporter_component"/>
</dbReference>
<dbReference type="GO" id="GO:0005886">
    <property type="term" value="C:plasma membrane"/>
    <property type="evidence" value="ECO:0007669"/>
    <property type="project" value="UniProtKB-SubCell"/>
</dbReference>
<comment type="caution">
    <text evidence="10">The sequence shown here is derived from an EMBL/GenBank/DDBJ whole genome shotgun (WGS) entry which is preliminary data.</text>
</comment>
<evidence type="ECO:0000313" key="11">
    <source>
        <dbReference type="Proteomes" id="UP000309885"/>
    </source>
</evidence>
<dbReference type="PROSITE" id="PS51012">
    <property type="entry name" value="ABC_TM2"/>
    <property type="match status" value="1"/>
</dbReference>
<gene>
    <name evidence="10" type="ORF">FEI15_07670</name>
</gene>
<dbReference type="Proteomes" id="UP000309885">
    <property type="component" value="Unassembled WGS sequence"/>
</dbReference>
<comment type="subcellular location">
    <subcellularLocation>
        <location evidence="1">Cell membrane</location>
        <topology evidence="1">Multi-pass membrane protein</topology>
    </subcellularLocation>
</comment>
<evidence type="ECO:0000256" key="6">
    <source>
        <dbReference type="ARBA" id="ARBA00022989"/>
    </source>
</evidence>
<evidence type="ECO:0000256" key="4">
    <source>
        <dbReference type="ARBA" id="ARBA00022475"/>
    </source>
</evidence>
<keyword evidence="7 8" id="KW-0472">Membrane</keyword>
<evidence type="ECO:0000256" key="5">
    <source>
        <dbReference type="ARBA" id="ARBA00022692"/>
    </source>
</evidence>